<proteinExistence type="predicted"/>
<name>A0A843WPX3_COLES</name>
<keyword evidence="2" id="KW-1185">Reference proteome</keyword>
<dbReference type="AlphaFoldDB" id="A0A843WPX3"/>
<sequence>MRRRGQFGSSSRRSPASPFHTASLLVAPEQLGEARRGTVVRLDYGGYCCVLGVLPRSNETWGLGPGTKIRCRWTHLTAVGRAPGGRDGAVVEVPVASSGPPSLLYVTMEVRLLSSGRARAGRTRRGGSRGPRS</sequence>
<dbReference type="Proteomes" id="UP000652761">
    <property type="component" value="Unassembled WGS sequence"/>
</dbReference>
<evidence type="ECO:0000313" key="1">
    <source>
        <dbReference type="EMBL" id="MQM12682.1"/>
    </source>
</evidence>
<gene>
    <name evidence="1" type="ORF">Taro_045601</name>
</gene>
<organism evidence="1 2">
    <name type="scientific">Colocasia esculenta</name>
    <name type="common">Wild taro</name>
    <name type="synonym">Arum esculentum</name>
    <dbReference type="NCBI Taxonomy" id="4460"/>
    <lineage>
        <taxon>Eukaryota</taxon>
        <taxon>Viridiplantae</taxon>
        <taxon>Streptophyta</taxon>
        <taxon>Embryophyta</taxon>
        <taxon>Tracheophyta</taxon>
        <taxon>Spermatophyta</taxon>
        <taxon>Magnoliopsida</taxon>
        <taxon>Liliopsida</taxon>
        <taxon>Araceae</taxon>
        <taxon>Aroideae</taxon>
        <taxon>Colocasieae</taxon>
        <taxon>Colocasia</taxon>
    </lineage>
</organism>
<protein>
    <submittedName>
        <fullName evidence="1">Uncharacterized protein</fullName>
    </submittedName>
</protein>
<accession>A0A843WPX3</accession>
<reference evidence="1" key="1">
    <citation type="submission" date="2017-07" db="EMBL/GenBank/DDBJ databases">
        <title>Taro Niue Genome Assembly and Annotation.</title>
        <authorList>
            <person name="Atibalentja N."/>
            <person name="Keating K."/>
            <person name="Fields C.J."/>
        </authorList>
    </citation>
    <scope>NUCLEOTIDE SEQUENCE</scope>
    <source>
        <strain evidence="1">Niue_2</strain>
        <tissue evidence="1">Leaf</tissue>
    </source>
</reference>
<evidence type="ECO:0000313" key="2">
    <source>
        <dbReference type="Proteomes" id="UP000652761"/>
    </source>
</evidence>
<dbReference type="EMBL" id="NMUH01005409">
    <property type="protein sequence ID" value="MQM12682.1"/>
    <property type="molecule type" value="Genomic_DNA"/>
</dbReference>
<comment type="caution">
    <text evidence="1">The sequence shown here is derived from an EMBL/GenBank/DDBJ whole genome shotgun (WGS) entry which is preliminary data.</text>
</comment>